<protein>
    <submittedName>
        <fullName evidence="1">Uncharacterized protein</fullName>
    </submittedName>
</protein>
<keyword evidence="2" id="KW-1185">Reference proteome</keyword>
<gene>
    <name evidence="1" type="ORF">ACH49L_45795</name>
</gene>
<proteinExistence type="predicted"/>
<dbReference type="EMBL" id="JBIRWM010000048">
    <property type="protein sequence ID" value="MFI2162835.1"/>
    <property type="molecule type" value="Genomic_DNA"/>
</dbReference>
<dbReference type="RefSeq" id="WP_351800342.1">
    <property type="nucleotide sequence ID" value="NZ_JBEPBV010000088.1"/>
</dbReference>
<evidence type="ECO:0000313" key="2">
    <source>
        <dbReference type="Proteomes" id="UP001611397"/>
    </source>
</evidence>
<accession>A0ABW7VQP9</accession>
<organism evidence="1 2">
    <name type="scientific">Streptomyces olivaceoviridis</name>
    <name type="common">Streptomyces corchorusii</name>
    <dbReference type="NCBI Taxonomy" id="1921"/>
    <lineage>
        <taxon>Bacteria</taxon>
        <taxon>Bacillati</taxon>
        <taxon>Actinomycetota</taxon>
        <taxon>Actinomycetes</taxon>
        <taxon>Kitasatosporales</taxon>
        <taxon>Streptomycetaceae</taxon>
        <taxon>Streptomyces</taxon>
    </lineage>
</organism>
<comment type="caution">
    <text evidence="1">The sequence shown here is derived from an EMBL/GenBank/DDBJ whole genome shotgun (WGS) entry which is preliminary data.</text>
</comment>
<evidence type="ECO:0000313" key="1">
    <source>
        <dbReference type="EMBL" id="MFI2162835.1"/>
    </source>
</evidence>
<name>A0ABW7VQP9_STROI</name>
<sequence length="110" mass="11621">MIDSYGLNVGEFSAVMQEYEKVKAELMAAVKKTQELLNAPPAKWDNDPVSQKFTGAYKKNVTQLIEAAEAVADSADDIAGTARGTAAQNEATEEANAAAAARFGGRVGRV</sequence>
<dbReference type="Proteomes" id="UP001611397">
    <property type="component" value="Unassembled WGS sequence"/>
</dbReference>
<reference evidence="1 2" key="1">
    <citation type="submission" date="2024-10" db="EMBL/GenBank/DDBJ databases">
        <title>The Natural Products Discovery Center: Release of the First 8490 Sequenced Strains for Exploring Actinobacteria Biosynthetic Diversity.</title>
        <authorList>
            <person name="Kalkreuter E."/>
            <person name="Kautsar S.A."/>
            <person name="Yang D."/>
            <person name="Bader C.D."/>
            <person name="Teijaro C.N."/>
            <person name="Fluegel L."/>
            <person name="Davis C.M."/>
            <person name="Simpson J.R."/>
            <person name="Lauterbach L."/>
            <person name="Steele A.D."/>
            <person name="Gui C."/>
            <person name="Meng S."/>
            <person name="Li G."/>
            <person name="Viehrig K."/>
            <person name="Ye F."/>
            <person name="Su P."/>
            <person name="Kiefer A.F."/>
            <person name="Nichols A."/>
            <person name="Cepeda A.J."/>
            <person name="Yan W."/>
            <person name="Fan B."/>
            <person name="Jiang Y."/>
            <person name="Adhikari A."/>
            <person name="Zheng C.-J."/>
            <person name="Schuster L."/>
            <person name="Cowan T.M."/>
            <person name="Smanski M.J."/>
            <person name="Chevrette M.G."/>
            <person name="De Carvalho L.P.S."/>
            <person name="Shen B."/>
        </authorList>
    </citation>
    <scope>NUCLEOTIDE SEQUENCE [LARGE SCALE GENOMIC DNA]</scope>
    <source>
        <strain evidence="1 2">NPDC020295</strain>
    </source>
</reference>